<evidence type="ECO:0000313" key="3">
    <source>
        <dbReference type="Proteomes" id="UP001500596"/>
    </source>
</evidence>
<dbReference type="Pfam" id="PF04073">
    <property type="entry name" value="tRNA_edit"/>
    <property type="match status" value="1"/>
</dbReference>
<feature type="domain" description="YbaK/aminoacyl-tRNA synthetase-associated" evidence="1">
    <location>
        <begin position="49"/>
        <end position="168"/>
    </location>
</feature>
<gene>
    <name evidence="2" type="ORF">GCM10009807_27450</name>
</gene>
<dbReference type="CDD" id="cd04939">
    <property type="entry name" value="PA2301"/>
    <property type="match status" value="1"/>
</dbReference>
<dbReference type="EMBL" id="BAAAPK010000001">
    <property type="protein sequence ID" value="GAA1682051.1"/>
    <property type="molecule type" value="Genomic_DNA"/>
</dbReference>
<dbReference type="RefSeq" id="WP_344055450.1">
    <property type="nucleotide sequence ID" value="NZ_BAAAPK010000001.1"/>
</dbReference>
<dbReference type="Proteomes" id="UP001500596">
    <property type="component" value="Unassembled WGS sequence"/>
</dbReference>
<keyword evidence="3" id="KW-1185">Reference proteome</keyword>
<comment type="caution">
    <text evidence="2">The sequence shown here is derived from an EMBL/GenBank/DDBJ whole genome shotgun (WGS) entry which is preliminary data.</text>
</comment>
<proteinExistence type="predicted"/>
<organism evidence="2 3">
    <name type="scientific">Microbacterium lacus</name>
    <dbReference type="NCBI Taxonomy" id="415217"/>
    <lineage>
        <taxon>Bacteria</taxon>
        <taxon>Bacillati</taxon>
        <taxon>Actinomycetota</taxon>
        <taxon>Actinomycetes</taxon>
        <taxon>Micrococcales</taxon>
        <taxon>Microbacteriaceae</taxon>
        <taxon>Microbacterium</taxon>
    </lineage>
</organism>
<reference evidence="3" key="1">
    <citation type="journal article" date="2019" name="Int. J. Syst. Evol. Microbiol.">
        <title>The Global Catalogue of Microorganisms (GCM) 10K type strain sequencing project: providing services to taxonomists for standard genome sequencing and annotation.</title>
        <authorList>
            <consortium name="The Broad Institute Genomics Platform"/>
            <consortium name="The Broad Institute Genome Sequencing Center for Infectious Disease"/>
            <person name="Wu L."/>
            <person name="Ma J."/>
        </authorList>
    </citation>
    <scope>NUCLEOTIDE SEQUENCE [LARGE SCALE GENOMIC DNA]</scope>
    <source>
        <strain evidence="3">JCM 15575</strain>
    </source>
</reference>
<dbReference type="Gene3D" id="3.90.960.10">
    <property type="entry name" value="YbaK/aminoacyl-tRNA synthetase-associated domain"/>
    <property type="match status" value="1"/>
</dbReference>
<dbReference type="InterPro" id="IPR036754">
    <property type="entry name" value="YbaK/aa-tRNA-synt-asso_dom_sf"/>
</dbReference>
<accession>A0ABP4T4S0</accession>
<dbReference type="SUPFAM" id="SSF55826">
    <property type="entry name" value="YbaK/ProRS associated domain"/>
    <property type="match status" value="1"/>
</dbReference>
<evidence type="ECO:0000313" key="2">
    <source>
        <dbReference type="EMBL" id="GAA1682051.1"/>
    </source>
</evidence>
<evidence type="ECO:0000259" key="1">
    <source>
        <dbReference type="Pfam" id="PF04073"/>
    </source>
</evidence>
<name>A0ABP4T4S0_9MICO</name>
<dbReference type="InterPro" id="IPR007214">
    <property type="entry name" value="YbaK/aa-tRNA-synth-assoc-dom"/>
</dbReference>
<sequence length="185" mass="18869">MPWHATGTLTALPATAHLDLVAAPVAAALASLDETLAAQVGVTPIDATLADTAEFCARYGVAPEVSANCVIIRGRRGGEERFAAAVVLATTRADVNGVIRRRLDARTASFAPMDEAVALTHMEYGGITPIGLPATWPVLIDAAVAASPEVVIGGGVRASKIFLPGAVLAALPGAEVIEGLARLVE</sequence>
<protein>
    <submittedName>
        <fullName evidence="2">YbaK/EbsC family protein</fullName>
    </submittedName>
</protein>